<evidence type="ECO:0000256" key="3">
    <source>
        <dbReference type="ARBA" id="ARBA00022989"/>
    </source>
</evidence>
<dbReference type="SUPFAM" id="SSF103473">
    <property type="entry name" value="MFS general substrate transporter"/>
    <property type="match status" value="1"/>
</dbReference>
<sequence>MLGNKPAEEEEPPPLETRTPATQSSRQLKTENSTHESEEQLAGHRVNNAGLYTATFYSNIGSFFFGIAMGWSGGAERSVMERSSYGFTPSKVQWNYICILLTLGAMVWCLPTGFLLRFCGCKRTILAQLLPNTLGWCLTTWAQSISMLYAGHFILGMCGGAHCVAVPIYSAEISSVRNRGIMGACFYGACMVGVFYSFLMSTFLEIKIVNFLNLVLLLLGLLQLLMPESPAYYVKRGKMEHAENSLRFLRGKNHDVSKEMARLTRDPSSSVHDQHHSPEQGFKEVRTKLARVLVLAVLHKLSGGFIVIVYGHRLLACQMLSRTLAIGLGASGVVGFLVCLFLVERVGRKPLMIVMSAIMFFATIMLGIGFKLYLDNGGEIIRWVMYFCLVVFVSAYTVGLGTLTWLLTVELFLPPMRPLCCSLAATVSWLTASFAIYWYSYLNKVCRPYPFLIYAILAVCSLLFTLAYMPETKRISEYRIQQRMQNKNPPAPRNSEETEP</sequence>
<dbReference type="Gene3D" id="1.20.1250.20">
    <property type="entry name" value="MFS general substrate transporter like domains"/>
    <property type="match status" value="1"/>
</dbReference>
<evidence type="ECO:0000313" key="9">
    <source>
        <dbReference type="RefSeq" id="XP_017017642.2"/>
    </source>
</evidence>
<reference evidence="9" key="1">
    <citation type="submission" date="2025-08" db="UniProtKB">
        <authorList>
            <consortium name="RefSeq"/>
        </authorList>
    </citation>
    <scope>IDENTIFICATION</scope>
    <source>
        <strain evidence="9">14028-0561.14</strain>
        <tissue evidence="9">Whole fly</tissue>
    </source>
</reference>
<dbReference type="GO" id="GO:0005886">
    <property type="term" value="C:plasma membrane"/>
    <property type="evidence" value="ECO:0007669"/>
    <property type="project" value="UniProtKB-SubCell"/>
</dbReference>
<accession>A0A6P4HP76</accession>
<comment type="subcellular location">
    <subcellularLocation>
        <location evidence="1">Membrane</location>
        <topology evidence="1">Multi-pass membrane protein</topology>
    </subcellularLocation>
</comment>
<dbReference type="InterPro" id="IPR005829">
    <property type="entry name" value="Sugar_transporter_CS"/>
</dbReference>
<evidence type="ECO:0000256" key="4">
    <source>
        <dbReference type="ARBA" id="ARBA00023136"/>
    </source>
</evidence>
<dbReference type="AlphaFoldDB" id="A0A6P4HP76"/>
<feature type="transmembrane region" description="Helical" evidence="6">
    <location>
        <begin position="206"/>
        <end position="226"/>
    </location>
</feature>
<feature type="transmembrane region" description="Helical" evidence="6">
    <location>
        <begin position="181"/>
        <end position="200"/>
    </location>
</feature>
<gene>
    <name evidence="9" type="primary">Glut3</name>
</gene>
<feature type="transmembrane region" description="Helical" evidence="6">
    <location>
        <begin position="292"/>
        <end position="312"/>
    </location>
</feature>
<dbReference type="InterPro" id="IPR020846">
    <property type="entry name" value="MFS_dom"/>
</dbReference>
<dbReference type="RefSeq" id="XP_017017642.2">
    <property type="nucleotide sequence ID" value="XM_017162153.3"/>
</dbReference>
<dbReference type="InterPro" id="IPR005828">
    <property type="entry name" value="MFS_sugar_transport-like"/>
</dbReference>
<keyword evidence="8" id="KW-1185">Reference proteome</keyword>
<dbReference type="GO" id="GO:0022857">
    <property type="term" value="F:transmembrane transporter activity"/>
    <property type="evidence" value="ECO:0007669"/>
    <property type="project" value="InterPro"/>
</dbReference>
<keyword evidence="9" id="KW-0813">Transport</keyword>
<dbReference type="InterPro" id="IPR050549">
    <property type="entry name" value="MFS_Trehalose_Transporter"/>
</dbReference>
<feature type="transmembrane region" description="Helical" evidence="6">
    <location>
        <begin position="451"/>
        <end position="469"/>
    </location>
</feature>
<dbReference type="InterPro" id="IPR036259">
    <property type="entry name" value="MFS_trans_sf"/>
</dbReference>
<feature type="transmembrane region" description="Helical" evidence="6">
    <location>
        <begin position="324"/>
        <end position="343"/>
    </location>
</feature>
<feature type="transmembrane region" description="Helical" evidence="6">
    <location>
        <begin position="149"/>
        <end position="169"/>
    </location>
</feature>
<feature type="transmembrane region" description="Helical" evidence="6">
    <location>
        <begin position="350"/>
        <end position="374"/>
    </location>
</feature>
<feature type="compositionally biased region" description="Basic and acidic residues" evidence="5">
    <location>
        <begin position="28"/>
        <end position="40"/>
    </location>
</feature>
<keyword evidence="3 6" id="KW-1133">Transmembrane helix</keyword>
<dbReference type="Pfam" id="PF00083">
    <property type="entry name" value="Sugar_tr"/>
    <property type="match status" value="1"/>
</dbReference>
<feature type="domain" description="Major facilitator superfamily (MFS) profile" evidence="7">
    <location>
        <begin position="54"/>
        <end position="473"/>
    </location>
</feature>
<organism evidence="8 9">
    <name type="scientific">Drosophila kikkawai</name>
    <name type="common">Fruit fly</name>
    <dbReference type="NCBI Taxonomy" id="30033"/>
    <lineage>
        <taxon>Eukaryota</taxon>
        <taxon>Metazoa</taxon>
        <taxon>Ecdysozoa</taxon>
        <taxon>Arthropoda</taxon>
        <taxon>Hexapoda</taxon>
        <taxon>Insecta</taxon>
        <taxon>Pterygota</taxon>
        <taxon>Neoptera</taxon>
        <taxon>Endopterygota</taxon>
        <taxon>Diptera</taxon>
        <taxon>Brachycera</taxon>
        <taxon>Muscomorpha</taxon>
        <taxon>Ephydroidea</taxon>
        <taxon>Drosophilidae</taxon>
        <taxon>Drosophila</taxon>
        <taxon>Sophophora</taxon>
    </lineage>
</organism>
<dbReference type="PANTHER" id="PTHR48021:SF1">
    <property type="entry name" value="GH07001P-RELATED"/>
    <property type="match status" value="1"/>
</dbReference>
<dbReference type="PROSITE" id="PS00217">
    <property type="entry name" value="SUGAR_TRANSPORT_2"/>
    <property type="match status" value="1"/>
</dbReference>
<evidence type="ECO:0000256" key="2">
    <source>
        <dbReference type="ARBA" id="ARBA00022692"/>
    </source>
</evidence>
<evidence type="ECO:0000256" key="1">
    <source>
        <dbReference type="ARBA" id="ARBA00004141"/>
    </source>
</evidence>
<dbReference type="GeneID" id="108071410"/>
<dbReference type="PROSITE" id="PS50850">
    <property type="entry name" value="MFS"/>
    <property type="match status" value="1"/>
</dbReference>
<feature type="transmembrane region" description="Helical" evidence="6">
    <location>
        <begin position="380"/>
        <end position="407"/>
    </location>
</feature>
<evidence type="ECO:0000256" key="5">
    <source>
        <dbReference type="SAM" id="MobiDB-lite"/>
    </source>
</evidence>
<dbReference type="Proteomes" id="UP001652661">
    <property type="component" value="Chromosome 3R"/>
</dbReference>
<feature type="transmembrane region" description="Helical" evidence="6">
    <location>
        <begin position="419"/>
        <end position="439"/>
    </location>
</feature>
<dbReference type="OrthoDB" id="4142200at2759"/>
<proteinExistence type="predicted"/>
<feature type="transmembrane region" description="Helical" evidence="6">
    <location>
        <begin position="94"/>
        <end position="118"/>
    </location>
</feature>
<keyword evidence="4 6" id="KW-0472">Membrane</keyword>
<keyword evidence="9" id="KW-0762">Sugar transport</keyword>
<evidence type="ECO:0000313" key="8">
    <source>
        <dbReference type="Proteomes" id="UP001652661"/>
    </source>
</evidence>
<feature type="transmembrane region" description="Helical" evidence="6">
    <location>
        <begin position="54"/>
        <end position="74"/>
    </location>
</feature>
<protein>
    <submittedName>
        <fullName evidence="9">Glucose transporter type 3</fullName>
    </submittedName>
</protein>
<dbReference type="OMA" id="VCNFIPF"/>
<evidence type="ECO:0000256" key="6">
    <source>
        <dbReference type="SAM" id="Phobius"/>
    </source>
</evidence>
<feature type="region of interest" description="Disordered" evidence="5">
    <location>
        <begin position="1"/>
        <end position="40"/>
    </location>
</feature>
<keyword evidence="2 6" id="KW-0812">Transmembrane</keyword>
<dbReference type="PANTHER" id="PTHR48021">
    <property type="match status" value="1"/>
</dbReference>
<name>A0A6P4HP76_DROKI</name>
<evidence type="ECO:0000259" key="7">
    <source>
        <dbReference type="PROSITE" id="PS50850"/>
    </source>
</evidence>